<dbReference type="InterPro" id="IPR047200">
    <property type="entry name" value="MFS_YcaD-like"/>
</dbReference>
<evidence type="ECO:0000313" key="7">
    <source>
        <dbReference type="EMBL" id="REC57723.1"/>
    </source>
</evidence>
<feature type="transmembrane region" description="Helical" evidence="5">
    <location>
        <begin position="7"/>
        <end position="28"/>
    </location>
</feature>
<dbReference type="OrthoDB" id="9810614at2"/>
<feature type="transmembrane region" description="Helical" evidence="5">
    <location>
        <begin position="159"/>
        <end position="184"/>
    </location>
</feature>
<dbReference type="Pfam" id="PF00083">
    <property type="entry name" value="Sugar_tr"/>
    <property type="match status" value="1"/>
</dbReference>
<feature type="transmembrane region" description="Helical" evidence="5">
    <location>
        <begin position="323"/>
        <end position="347"/>
    </location>
</feature>
<dbReference type="PANTHER" id="PTHR23521:SF3">
    <property type="entry name" value="MFS TRANSPORTER"/>
    <property type="match status" value="1"/>
</dbReference>
<feature type="transmembrane region" description="Helical" evidence="5">
    <location>
        <begin position="288"/>
        <end position="311"/>
    </location>
</feature>
<feature type="transmembrane region" description="Helical" evidence="5">
    <location>
        <begin position="98"/>
        <end position="119"/>
    </location>
</feature>
<feature type="transmembrane region" description="Helical" evidence="5">
    <location>
        <begin position="264"/>
        <end position="282"/>
    </location>
</feature>
<feature type="transmembrane region" description="Helical" evidence="5">
    <location>
        <begin position="235"/>
        <end position="257"/>
    </location>
</feature>
<proteinExistence type="predicted"/>
<feature type="transmembrane region" description="Helical" evidence="5">
    <location>
        <begin position="196"/>
        <end position="215"/>
    </location>
</feature>
<dbReference type="AlphaFoldDB" id="A0A3D9BW19"/>
<dbReference type="Gene3D" id="1.20.1250.20">
    <property type="entry name" value="MFS general substrate transporter like domains"/>
    <property type="match status" value="2"/>
</dbReference>
<dbReference type="PROSITE" id="PS50850">
    <property type="entry name" value="MFS"/>
    <property type="match status" value="1"/>
</dbReference>
<dbReference type="GO" id="GO:0005886">
    <property type="term" value="C:plasma membrane"/>
    <property type="evidence" value="ECO:0007669"/>
    <property type="project" value="TreeGrafter"/>
</dbReference>
<evidence type="ECO:0000256" key="4">
    <source>
        <dbReference type="ARBA" id="ARBA00023136"/>
    </source>
</evidence>
<feature type="transmembrane region" description="Helical" evidence="5">
    <location>
        <begin position="40"/>
        <end position="61"/>
    </location>
</feature>
<dbReference type="InterPro" id="IPR020846">
    <property type="entry name" value="MFS_dom"/>
</dbReference>
<evidence type="ECO:0000256" key="3">
    <source>
        <dbReference type="ARBA" id="ARBA00022989"/>
    </source>
</evidence>
<reference evidence="7 8" key="1">
    <citation type="journal article" date="2017" name="Int. J. Syst. Evol. Microbiol.">
        <title>Rhodosalinus sediminis gen. nov., sp. nov., isolated from marine saltern.</title>
        <authorList>
            <person name="Guo L.Y."/>
            <person name="Ling S.K."/>
            <person name="Li C.M."/>
            <person name="Chen G.J."/>
            <person name="Du Z.J."/>
        </authorList>
    </citation>
    <scope>NUCLEOTIDE SEQUENCE [LARGE SCALE GENOMIC DNA]</scope>
    <source>
        <strain evidence="7 8">WDN1C137</strain>
    </source>
</reference>
<dbReference type="EMBL" id="QOHR01000005">
    <property type="protein sequence ID" value="REC57723.1"/>
    <property type="molecule type" value="Genomic_DNA"/>
</dbReference>
<protein>
    <submittedName>
        <fullName evidence="7">MFS transporter</fullName>
    </submittedName>
</protein>
<feature type="transmembrane region" description="Helical" evidence="5">
    <location>
        <begin position="73"/>
        <end position="92"/>
    </location>
</feature>
<dbReference type="PANTHER" id="PTHR23521">
    <property type="entry name" value="TRANSPORTER MFS SUPERFAMILY"/>
    <property type="match status" value="1"/>
</dbReference>
<evidence type="ECO:0000313" key="8">
    <source>
        <dbReference type="Proteomes" id="UP000257131"/>
    </source>
</evidence>
<keyword evidence="2 5" id="KW-0812">Transmembrane</keyword>
<evidence type="ECO:0000256" key="5">
    <source>
        <dbReference type="SAM" id="Phobius"/>
    </source>
</evidence>
<evidence type="ECO:0000256" key="1">
    <source>
        <dbReference type="ARBA" id="ARBA00004370"/>
    </source>
</evidence>
<dbReference type="InterPro" id="IPR036259">
    <property type="entry name" value="MFS_trans_sf"/>
</dbReference>
<sequence length="423" mass="43851">MLQVLGGVWALLFGMALIMIGNGMHATLMGVRGDIEGFDSAALSVVTAGYFFGFLSGAQLAPRLIRSVGHVRVFAALGSFMSAGLIAFPLIAEPWAWTLLRIAIGFCMSGVYVTAESWLNNAATNEMRGKLLSAYMLAQMAGMILAQWLVTVADAAGPALFIGASILVSLSFGPILLSAVPLPAAETTKPMSLRRLYASSPLGTVGVFLLGGVFAAQFGMASVYGAQAGLSVDGIALFVAMIFVGSAVFQFPVGWLSDRMDRRVLILGLAAIGAAASALGFVSHGSLAPLLVAAFVMGGMANPLYSLFIAYTNDFLEIEDMPAASGGLVFTYGLGAILGPLAAGAAMEAGGSAFFWVVLLVLFAATALYAGWRMTRRPGVPVDETGAYVGVMPTSSPVALEAAQEWSQELAEQEEAEAESGAA</sequence>
<dbReference type="GO" id="GO:0022857">
    <property type="term" value="F:transmembrane transporter activity"/>
    <property type="evidence" value="ECO:0007669"/>
    <property type="project" value="InterPro"/>
</dbReference>
<dbReference type="SUPFAM" id="SSF103473">
    <property type="entry name" value="MFS general substrate transporter"/>
    <property type="match status" value="1"/>
</dbReference>
<keyword evidence="4 5" id="KW-0472">Membrane</keyword>
<evidence type="ECO:0000259" key="6">
    <source>
        <dbReference type="PROSITE" id="PS50850"/>
    </source>
</evidence>
<comment type="subcellular location">
    <subcellularLocation>
        <location evidence="1">Membrane</location>
    </subcellularLocation>
</comment>
<keyword evidence="8" id="KW-1185">Reference proteome</keyword>
<evidence type="ECO:0000256" key="2">
    <source>
        <dbReference type="ARBA" id="ARBA00022692"/>
    </source>
</evidence>
<comment type="caution">
    <text evidence="7">The sequence shown here is derived from an EMBL/GenBank/DDBJ whole genome shotgun (WGS) entry which is preliminary data.</text>
</comment>
<accession>A0A3D9BW19</accession>
<name>A0A3D9BW19_9RHOB</name>
<dbReference type="CDD" id="cd17477">
    <property type="entry name" value="MFS_YcaD_like"/>
    <property type="match status" value="1"/>
</dbReference>
<keyword evidence="3 5" id="KW-1133">Transmembrane helix</keyword>
<feature type="transmembrane region" description="Helical" evidence="5">
    <location>
        <begin position="353"/>
        <end position="372"/>
    </location>
</feature>
<gene>
    <name evidence="7" type="ORF">DRV84_06005</name>
</gene>
<dbReference type="Pfam" id="PF07690">
    <property type="entry name" value="MFS_1"/>
    <property type="match status" value="1"/>
</dbReference>
<feature type="transmembrane region" description="Helical" evidence="5">
    <location>
        <begin position="131"/>
        <end position="153"/>
    </location>
</feature>
<dbReference type="InterPro" id="IPR005828">
    <property type="entry name" value="MFS_sugar_transport-like"/>
</dbReference>
<feature type="domain" description="Major facilitator superfamily (MFS) profile" evidence="6">
    <location>
        <begin position="199"/>
        <end position="423"/>
    </location>
</feature>
<organism evidence="7 8">
    <name type="scientific">Rhodosalinus sediminis</name>
    <dbReference type="NCBI Taxonomy" id="1940533"/>
    <lineage>
        <taxon>Bacteria</taxon>
        <taxon>Pseudomonadati</taxon>
        <taxon>Pseudomonadota</taxon>
        <taxon>Alphaproteobacteria</taxon>
        <taxon>Rhodobacterales</taxon>
        <taxon>Paracoccaceae</taxon>
        <taxon>Rhodosalinus</taxon>
    </lineage>
</organism>
<dbReference type="RefSeq" id="WP_115978978.1">
    <property type="nucleotide sequence ID" value="NZ_CAJXNW010000002.1"/>
</dbReference>
<dbReference type="InterPro" id="IPR011701">
    <property type="entry name" value="MFS"/>
</dbReference>
<dbReference type="Proteomes" id="UP000257131">
    <property type="component" value="Unassembled WGS sequence"/>
</dbReference>